<evidence type="ECO:0000313" key="2">
    <source>
        <dbReference type="Proteomes" id="UP000030745"/>
    </source>
</evidence>
<evidence type="ECO:0000313" key="1">
    <source>
        <dbReference type="EMBL" id="KDO18400.1"/>
    </source>
</evidence>
<protein>
    <submittedName>
        <fullName evidence="1">Uncharacterized protein</fullName>
    </submittedName>
</protein>
<dbReference type="KEGG" id="spar:SPRG_16220"/>
<dbReference type="EMBL" id="KK583442">
    <property type="protein sequence ID" value="KDO18400.1"/>
    <property type="molecule type" value="Genomic_DNA"/>
</dbReference>
<sequence length="61" mass="6674">MSSLPLPRGYFRCPPLSPVEVDDLLATASTACDDTLRNALSMAATTPARVLRHPRTQRYAT</sequence>
<dbReference type="AlphaFoldDB" id="A0A067BNS1"/>
<proteinExistence type="predicted"/>
<organism evidence="1 2">
    <name type="scientific">Saprolegnia parasitica (strain CBS 223.65)</name>
    <dbReference type="NCBI Taxonomy" id="695850"/>
    <lineage>
        <taxon>Eukaryota</taxon>
        <taxon>Sar</taxon>
        <taxon>Stramenopiles</taxon>
        <taxon>Oomycota</taxon>
        <taxon>Saprolegniomycetes</taxon>
        <taxon>Saprolegniales</taxon>
        <taxon>Saprolegniaceae</taxon>
        <taxon>Saprolegnia</taxon>
    </lineage>
</organism>
<feature type="non-terminal residue" evidence="1">
    <location>
        <position position="61"/>
    </location>
</feature>
<gene>
    <name evidence="1" type="ORF">SPRG_16220</name>
</gene>
<dbReference type="Proteomes" id="UP000030745">
    <property type="component" value="Unassembled WGS sequence"/>
</dbReference>
<dbReference type="VEuPathDB" id="FungiDB:SPRG_16220"/>
<dbReference type="RefSeq" id="XP_012210898.1">
    <property type="nucleotide sequence ID" value="XM_012355508.1"/>
</dbReference>
<name>A0A067BNS1_SAPPC</name>
<accession>A0A067BNS1</accession>
<keyword evidence="2" id="KW-1185">Reference proteome</keyword>
<reference evidence="1 2" key="1">
    <citation type="journal article" date="2013" name="PLoS Genet.">
        <title>Distinctive expansion of potential virulence genes in the genome of the oomycete fish pathogen Saprolegnia parasitica.</title>
        <authorList>
            <person name="Jiang R.H."/>
            <person name="de Bruijn I."/>
            <person name="Haas B.J."/>
            <person name="Belmonte R."/>
            <person name="Lobach L."/>
            <person name="Christie J."/>
            <person name="van den Ackerveken G."/>
            <person name="Bottin A."/>
            <person name="Bulone V."/>
            <person name="Diaz-Moreno S.M."/>
            <person name="Dumas B."/>
            <person name="Fan L."/>
            <person name="Gaulin E."/>
            <person name="Govers F."/>
            <person name="Grenville-Briggs L.J."/>
            <person name="Horner N.R."/>
            <person name="Levin J.Z."/>
            <person name="Mammella M."/>
            <person name="Meijer H.J."/>
            <person name="Morris P."/>
            <person name="Nusbaum C."/>
            <person name="Oome S."/>
            <person name="Phillips A.J."/>
            <person name="van Rooyen D."/>
            <person name="Rzeszutek E."/>
            <person name="Saraiva M."/>
            <person name="Secombes C.J."/>
            <person name="Seidl M.F."/>
            <person name="Snel B."/>
            <person name="Stassen J.H."/>
            <person name="Sykes S."/>
            <person name="Tripathy S."/>
            <person name="van den Berg H."/>
            <person name="Vega-Arreguin J.C."/>
            <person name="Wawra S."/>
            <person name="Young S.K."/>
            <person name="Zeng Q."/>
            <person name="Dieguez-Uribeondo J."/>
            <person name="Russ C."/>
            <person name="Tyler B.M."/>
            <person name="van West P."/>
        </authorList>
    </citation>
    <scope>NUCLEOTIDE SEQUENCE [LARGE SCALE GENOMIC DNA]</scope>
    <source>
        <strain evidence="1 2">CBS 223.65</strain>
    </source>
</reference>
<dbReference type="GeneID" id="24137863"/>